<organism evidence="2 3">
    <name type="scientific">Candidatus Anaerobiospirillum merdipullorum</name>
    <dbReference type="NCBI Taxonomy" id="2838450"/>
    <lineage>
        <taxon>Bacteria</taxon>
        <taxon>Pseudomonadati</taxon>
        <taxon>Pseudomonadota</taxon>
        <taxon>Gammaproteobacteria</taxon>
        <taxon>Aeromonadales</taxon>
        <taxon>Succinivibrionaceae</taxon>
        <taxon>Anaerobiospirillum</taxon>
    </lineage>
</organism>
<dbReference type="Pfam" id="PF10095">
    <property type="entry name" value="DUF2333"/>
    <property type="match status" value="1"/>
</dbReference>
<dbReference type="EMBL" id="JAHLFG010000028">
    <property type="protein sequence ID" value="MBU3826384.1"/>
    <property type="molecule type" value="Genomic_DNA"/>
</dbReference>
<keyword evidence="1" id="KW-0472">Membrane</keyword>
<accession>A0A9E2NTC6</accession>
<dbReference type="Proteomes" id="UP000824150">
    <property type="component" value="Unassembled WGS sequence"/>
</dbReference>
<name>A0A9E2NTC6_9GAMM</name>
<reference evidence="2" key="1">
    <citation type="journal article" date="2021" name="PeerJ">
        <title>Extensive microbial diversity within the chicken gut microbiome revealed by metagenomics and culture.</title>
        <authorList>
            <person name="Gilroy R."/>
            <person name="Ravi A."/>
            <person name="Getino M."/>
            <person name="Pursley I."/>
            <person name="Horton D.L."/>
            <person name="Alikhan N.F."/>
            <person name="Baker D."/>
            <person name="Gharbi K."/>
            <person name="Hall N."/>
            <person name="Watson M."/>
            <person name="Adriaenssens E.M."/>
            <person name="Foster-Nyarko E."/>
            <person name="Jarju S."/>
            <person name="Secka A."/>
            <person name="Antonio M."/>
            <person name="Oren A."/>
            <person name="Chaudhuri R.R."/>
            <person name="La Ragione R."/>
            <person name="Hildebrand F."/>
            <person name="Pallen M.J."/>
        </authorList>
    </citation>
    <scope>NUCLEOTIDE SEQUENCE</scope>
    <source>
        <strain evidence="2">687</strain>
    </source>
</reference>
<reference evidence="2" key="2">
    <citation type="submission" date="2021-04" db="EMBL/GenBank/DDBJ databases">
        <authorList>
            <person name="Gilroy R."/>
        </authorList>
    </citation>
    <scope>NUCLEOTIDE SEQUENCE</scope>
    <source>
        <strain evidence="2">687</strain>
    </source>
</reference>
<evidence type="ECO:0000313" key="2">
    <source>
        <dbReference type="EMBL" id="MBU3826384.1"/>
    </source>
</evidence>
<dbReference type="InterPro" id="IPR016936">
    <property type="entry name" value="UCP029693"/>
</dbReference>
<keyword evidence="1" id="KW-0812">Transmembrane</keyword>
<proteinExistence type="predicted"/>
<sequence>MGGKLATLKYGIVGIVALAIVYLCAVGIFTTPGSTLYKPEPLPANANEQARAQVIATGVTTALDQELNGLFGWIVNDLCFVPSIIDNQSSYQRGVIYATRPASDMVAKTVARIGERDTIDPRLADATSRYFTYGENVWGFWFIYDCEGKYRAGIRGWQDWAAHVGQGGKNGGIYNIKSDDVYNIIKYCAAMTDFALGLLNDTDMGHFKADNNIYFAKGVAAVAGNVLRALAAVDDQVELRGGSENLAEALKRFDFIEEFDPLYVFAGGNAVGDAMLPNHVAALARHLDVANNRLNDMLASMDK</sequence>
<evidence type="ECO:0000313" key="3">
    <source>
        <dbReference type="Proteomes" id="UP000824150"/>
    </source>
</evidence>
<gene>
    <name evidence="2" type="ORF">IAA31_02710</name>
</gene>
<evidence type="ECO:0000256" key="1">
    <source>
        <dbReference type="SAM" id="Phobius"/>
    </source>
</evidence>
<comment type="caution">
    <text evidence="2">The sequence shown here is derived from an EMBL/GenBank/DDBJ whole genome shotgun (WGS) entry which is preliminary data.</text>
</comment>
<protein>
    <submittedName>
        <fullName evidence="2">DUF2333 family protein</fullName>
    </submittedName>
</protein>
<keyword evidence="1" id="KW-1133">Transmembrane helix</keyword>
<dbReference type="AlphaFoldDB" id="A0A9E2NTC6"/>
<feature type="transmembrane region" description="Helical" evidence="1">
    <location>
        <begin position="12"/>
        <end position="30"/>
    </location>
</feature>